<reference evidence="2 3" key="1">
    <citation type="submission" date="2019-08" db="EMBL/GenBank/DDBJ databases">
        <title>Bacillus genomes from the desert of Cuatro Cienegas, Coahuila.</title>
        <authorList>
            <person name="Olmedo-Alvarez G."/>
        </authorList>
    </citation>
    <scope>NUCLEOTIDE SEQUENCE [LARGE SCALE GENOMIC DNA]</scope>
    <source>
        <strain evidence="2 3">CH446_14T</strain>
    </source>
</reference>
<dbReference type="AlphaFoldDB" id="A0A5D4RBK1"/>
<dbReference type="Proteomes" id="UP000322139">
    <property type="component" value="Unassembled WGS sequence"/>
</dbReference>
<comment type="caution">
    <text evidence="2">The sequence shown here is derived from an EMBL/GenBank/DDBJ whole genome shotgun (WGS) entry which is preliminary data.</text>
</comment>
<evidence type="ECO:0000259" key="1">
    <source>
        <dbReference type="Pfam" id="PF10740"/>
    </source>
</evidence>
<dbReference type="GO" id="GO:1901135">
    <property type="term" value="P:carbohydrate derivative metabolic process"/>
    <property type="evidence" value="ECO:0007669"/>
    <property type="project" value="InterPro"/>
</dbReference>
<dbReference type="RefSeq" id="WP_148975666.1">
    <property type="nucleotide sequence ID" value="NZ_VTER01000007.1"/>
</dbReference>
<dbReference type="InterPro" id="IPR019676">
    <property type="entry name" value="DUF2529"/>
</dbReference>
<gene>
    <name evidence="2" type="ORF">FZD51_15890</name>
</gene>
<dbReference type="EMBL" id="VTER01000007">
    <property type="protein sequence ID" value="TYS46942.1"/>
    <property type="molecule type" value="Genomic_DNA"/>
</dbReference>
<dbReference type="GO" id="GO:0097367">
    <property type="term" value="F:carbohydrate derivative binding"/>
    <property type="evidence" value="ECO:0007669"/>
    <property type="project" value="InterPro"/>
</dbReference>
<dbReference type="Gene3D" id="3.40.50.10490">
    <property type="entry name" value="Glucose-6-phosphate isomerase like protein, domain 1"/>
    <property type="match status" value="1"/>
</dbReference>
<accession>A0A5D4RBK1</accession>
<dbReference type="InterPro" id="IPR046348">
    <property type="entry name" value="SIS_dom_sf"/>
</dbReference>
<name>A0A5D4RBK1_9BACI</name>
<sequence length="176" mass="19254">MLKMFSTQLTGIFKKLMDKEEFSIEDAARLLAQAPAGEGRIQIYATREMKAAVLEATEGAEPLASAAHWTDAHSENDIADTDRFLIISRHSNDEQAVALAKALSEKMIPFAAISTAVEGEGPSLAELADVHIDLKLTRGLLPDEEGNRFGYPSAIAALFVYHGLKFTIDEILSEYE</sequence>
<dbReference type="Pfam" id="PF10740">
    <property type="entry name" value="DUF2529"/>
    <property type="match status" value="1"/>
</dbReference>
<proteinExistence type="predicted"/>
<evidence type="ECO:0000313" key="2">
    <source>
        <dbReference type="EMBL" id="TYS46942.1"/>
    </source>
</evidence>
<dbReference type="SUPFAM" id="SSF53697">
    <property type="entry name" value="SIS domain"/>
    <property type="match status" value="1"/>
</dbReference>
<evidence type="ECO:0000313" key="3">
    <source>
        <dbReference type="Proteomes" id="UP000322139"/>
    </source>
</evidence>
<organism evidence="2 3">
    <name type="scientific">Bacillus infantis</name>
    <dbReference type="NCBI Taxonomy" id="324767"/>
    <lineage>
        <taxon>Bacteria</taxon>
        <taxon>Bacillati</taxon>
        <taxon>Bacillota</taxon>
        <taxon>Bacilli</taxon>
        <taxon>Bacillales</taxon>
        <taxon>Bacillaceae</taxon>
        <taxon>Bacillus</taxon>
    </lineage>
</organism>
<protein>
    <submittedName>
        <fullName evidence="2">DUF2529 domain-containing protein</fullName>
    </submittedName>
</protein>
<feature type="domain" description="DUF2529" evidence="1">
    <location>
        <begin position="1"/>
        <end position="172"/>
    </location>
</feature>